<dbReference type="EMBL" id="CACRTO010000020">
    <property type="protein sequence ID" value="VYU33231.1"/>
    <property type="molecule type" value="Genomic_DNA"/>
</dbReference>
<feature type="domain" description="Histidine kinase" evidence="12">
    <location>
        <begin position="237"/>
        <end position="445"/>
    </location>
</feature>
<evidence type="ECO:0000259" key="13">
    <source>
        <dbReference type="PROSITE" id="PS50885"/>
    </source>
</evidence>
<feature type="transmembrane region" description="Helical" evidence="11">
    <location>
        <begin position="12"/>
        <end position="34"/>
    </location>
</feature>
<comment type="subcellular location">
    <subcellularLocation>
        <location evidence="2">Membrane</location>
        <topology evidence="2">Multi-pass membrane protein</topology>
    </subcellularLocation>
</comment>
<evidence type="ECO:0000256" key="1">
    <source>
        <dbReference type="ARBA" id="ARBA00000085"/>
    </source>
</evidence>
<dbReference type="SMART" id="SM00388">
    <property type="entry name" value="HisKA"/>
    <property type="match status" value="1"/>
</dbReference>
<feature type="transmembrane region" description="Helical" evidence="11">
    <location>
        <begin position="147"/>
        <end position="168"/>
    </location>
</feature>
<evidence type="ECO:0000256" key="7">
    <source>
        <dbReference type="ARBA" id="ARBA00022777"/>
    </source>
</evidence>
<keyword evidence="8 11" id="KW-1133">Transmembrane helix</keyword>
<keyword evidence="4" id="KW-0597">Phosphoprotein</keyword>
<dbReference type="InterPro" id="IPR003660">
    <property type="entry name" value="HAMP_dom"/>
</dbReference>
<evidence type="ECO:0000313" key="14">
    <source>
        <dbReference type="EMBL" id="VYU33231.1"/>
    </source>
</evidence>
<keyword evidence="5 14" id="KW-0808">Transferase</keyword>
<dbReference type="EC" id="2.7.13.3" evidence="3"/>
<keyword evidence="10 11" id="KW-0472">Membrane</keyword>
<dbReference type="SUPFAM" id="SSF47384">
    <property type="entry name" value="Homodimeric domain of signal transducing histidine kinase"/>
    <property type="match status" value="1"/>
</dbReference>
<dbReference type="PANTHER" id="PTHR45528">
    <property type="entry name" value="SENSOR HISTIDINE KINASE CPXA"/>
    <property type="match status" value="1"/>
</dbReference>
<dbReference type="SMART" id="SM00387">
    <property type="entry name" value="HATPase_c"/>
    <property type="match status" value="1"/>
</dbReference>
<dbReference type="InterPro" id="IPR003594">
    <property type="entry name" value="HATPase_dom"/>
</dbReference>
<dbReference type="CDD" id="cd00082">
    <property type="entry name" value="HisKA"/>
    <property type="match status" value="1"/>
</dbReference>
<reference evidence="14" key="1">
    <citation type="submission" date="2019-11" db="EMBL/GenBank/DDBJ databases">
        <authorList>
            <person name="Feng L."/>
        </authorList>
    </citation>
    <scope>NUCLEOTIDE SEQUENCE</scope>
    <source>
        <strain evidence="14">CTertiumLFYP3</strain>
    </source>
</reference>
<dbReference type="PROSITE" id="PS50109">
    <property type="entry name" value="HIS_KIN"/>
    <property type="match status" value="1"/>
</dbReference>
<dbReference type="AlphaFoldDB" id="A0A6N3E3E8"/>
<accession>A0A6N3E3E8</accession>
<proteinExistence type="predicted"/>
<dbReference type="Pfam" id="PF00512">
    <property type="entry name" value="HisKA"/>
    <property type="match status" value="1"/>
</dbReference>
<name>A0A6N3E3E8_9CLOT</name>
<dbReference type="RefSeq" id="WP_156626537.1">
    <property type="nucleotide sequence ID" value="NZ_CACRTO010000020.1"/>
</dbReference>
<evidence type="ECO:0000256" key="2">
    <source>
        <dbReference type="ARBA" id="ARBA00004141"/>
    </source>
</evidence>
<dbReference type="GO" id="GO:0005886">
    <property type="term" value="C:plasma membrane"/>
    <property type="evidence" value="ECO:0007669"/>
    <property type="project" value="TreeGrafter"/>
</dbReference>
<organism evidence="14">
    <name type="scientific">Clostridium tertium</name>
    <dbReference type="NCBI Taxonomy" id="1559"/>
    <lineage>
        <taxon>Bacteria</taxon>
        <taxon>Bacillati</taxon>
        <taxon>Bacillota</taxon>
        <taxon>Clostridia</taxon>
        <taxon>Eubacteriales</taxon>
        <taxon>Clostridiaceae</taxon>
        <taxon>Clostridium</taxon>
    </lineage>
</organism>
<gene>
    <name evidence="14" type="primary">sphS</name>
    <name evidence="14" type="ORF">CTLFYP3_02084</name>
</gene>
<dbReference type="Pfam" id="PF02518">
    <property type="entry name" value="HATPase_c"/>
    <property type="match status" value="1"/>
</dbReference>
<evidence type="ECO:0000256" key="3">
    <source>
        <dbReference type="ARBA" id="ARBA00012438"/>
    </source>
</evidence>
<evidence type="ECO:0000256" key="6">
    <source>
        <dbReference type="ARBA" id="ARBA00022692"/>
    </source>
</evidence>
<evidence type="ECO:0000256" key="4">
    <source>
        <dbReference type="ARBA" id="ARBA00022553"/>
    </source>
</evidence>
<sequence length="445" mass="51228">MAKRQHSISLSFVLLRFAIVMLGSMFLCCIIWLITLQLLQQNEIIYHGSMSNQQVEKMLAAKPQNFVLPDNNFLAKYALFDKSGKMLYSNIEGKELERLAVYLRENTNDIHTSQYTYSDGSTIVIHWNYRKEFVNPTLRSMLPPFEYLWWATLAIAWILCLFFNTLWLRHRLASKLKLFGEVSKKVAAQELEFEIPHAGIREYDQALDAMEHMRKALYNSLSLQWLAQQERQSEIEALTHDLKTPLTLIGGNAELLLEEKLPDDSRKMVQTIMSSSNRAKQYVVSLLETSIGMDEEFEKIRLSDILDELYQNNIPIAENKKVYLQKQNKLEGIANIQKDRLLRALGNIVQNAIEYTPVGRNVYLEGKMINGGWQIIVRDEGPGFSNAALQHATERLWRDDTARVKSEHNGLGLWFALEVVKMHAGQIKLQNYDSGGVVTLKFTTH</sequence>
<evidence type="ECO:0000256" key="8">
    <source>
        <dbReference type="ARBA" id="ARBA00022989"/>
    </source>
</evidence>
<keyword evidence="6 11" id="KW-0812">Transmembrane</keyword>
<dbReference type="Gene3D" id="3.30.565.10">
    <property type="entry name" value="Histidine kinase-like ATPase, C-terminal domain"/>
    <property type="match status" value="1"/>
</dbReference>
<dbReference type="PANTHER" id="PTHR45528:SF8">
    <property type="entry name" value="HISTIDINE KINASE"/>
    <property type="match status" value="1"/>
</dbReference>
<dbReference type="InterPro" id="IPR036890">
    <property type="entry name" value="HATPase_C_sf"/>
</dbReference>
<dbReference type="PROSITE" id="PS50885">
    <property type="entry name" value="HAMP"/>
    <property type="match status" value="1"/>
</dbReference>
<keyword evidence="7" id="KW-0418">Kinase</keyword>
<dbReference type="GO" id="GO:0000155">
    <property type="term" value="F:phosphorelay sensor kinase activity"/>
    <property type="evidence" value="ECO:0007669"/>
    <property type="project" value="InterPro"/>
</dbReference>
<evidence type="ECO:0000256" key="10">
    <source>
        <dbReference type="ARBA" id="ARBA00023136"/>
    </source>
</evidence>
<dbReference type="InterPro" id="IPR005467">
    <property type="entry name" value="His_kinase_dom"/>
</dbReference>
<feature type="domain" description="HAMP" evidence="13">
    <location>
        <begin position="170"/>
        <end position="222"/>
    </location>
</feature>
<keyword evidence="9" id="KW-0902">Two-component regulatory system</keyword>
<evidence type="ECO:0000259" key="12">
    <source>
        <dbReference type="PROSITE" id="PS50109"/>
    </source>
</evidence>
<dbReference type="SUPFAM" id="SSF55874">
    <property type="entry name" value="ATPase domain of HSP90 chaperone/DNA topoisomerase II/histidine kinase"/>
    <property type="match status" value="1"/>
</dbReference>
<evidence type="ECO:0000256" key="9">
    <source>
        <dbReference type="ARBA" id="ARBA00023012"/>
    </source>
</evidence>
<comment type="catalytic activity">
    <reaction evidence="1">
        <text>ATP + protein L-histidine = ADP + protein N-phospho-L-histidine.</text>
        <dbReference type="EC" id="2.7.13.3"/>
    </reaction>
</comment>
<evidence type="ECO:0000256" key="5">
    <source>
        <dbReference type="ARBA" id="ARBA00022679"/>
    </source>
</evidence>
<dbReference type="InterPro" id="IPR036097">
    <property type="entry name" value="HisK_dim/P_sf"/>
</dbReference>
<evidence type="ECO:0000256" key="11">
    <source>
        <dbReference type="SAM" id="Phobius"/>
    </source>
</evidence>
<protein>
    <recommendedName>
        <fullName evidence="3">histidine kinase</fullName>
        <ecNumber evidence="3">2.7.13.3</ecNumber>
    </recommendedName>
</protein>
<dbReference type="InterPro" id="IPR050398">
    <property type="entry name" value="HssS/ArlS-like"/>
</dbReference>
<dbReference type="Gene3D" id="1.10.287.130">
    <property type="match status" value="1"/>
</dbReference>
<dbReference type="InterPro" id="IPR003661">
    <property type="entry name" value="HisK_dim/P_dom"/>
</dbReference>